<proteinExistence type="predicted"/>
<dbReference type="Pfam" id="PF00903">
    <property type="entry name" value="Glyoxalase"/>
    <property type="match status" value="1"/>
</dbReference>
<accession>A0A7R9SW83</accession>
<dbReference type="InterPro" id="IPR029068">
    <property type="entry name" value="Glyas_Bleomycin-R_OHBP_Dase"/>
</dbReference>
<feature type="domain" description="VOC" evidence="2">
    <location>
        <begin position="39"/>
        <end position="163"/>
    </location>
</feature>
<dbReference type="PANTHER" id="PTHR39434">
    <property type="match status" value="1"/>
</dbReference>
<evidence type="ECO:0000256" key="1">
    <source>
        <dbReference type="ARBA" id="ARBA00022723"/>
    </source>
</evidence>
<dbReference type="EMBL" id="HBDW01000472">
    <property type="protein sequence ID" value="CAD8216873.1"/>
    <property type="molecule type" value="Transcribed_RNA"/>
</dbReference>
<protein>
    <recommendedName>
        <fullName evidence="2">VOC domain-containing protein</fullName>
    </recommendedName>
</protein>
<dbReference type="GO" id="GO:0004462">
    <property type="term" value="F:lactoylglutathione lyase activity"/>
    <property type="evidence" value="ECO:0007669"/>
    <property type="project" value="InterPro"/>
</dbReference>
<dbReference type="PROSITE" id="PS00934">
    <property type="entry name" value="GLYOXALASE_I_1"/>
    <property type="match status" value="1"/>
</dbReference>
<dbReference type="InterPro" id="IPR004360">
    <property type="entry name" value="Glyas_Fos-R_dOase_dom"/>
</dbReference>
<gene>
    <name evidence="3" type="ORF">PPRO1472_LOCUS313</name>
</gene>
<evidence type="ECO:0000313" key="3">
    <source>
        <dbReference type="EMBL" id="CAD8216873.1"/>
    </source>
</evidence>
<organism evidence="3">
    <name type="scientific">Pycnococcus provasolii</name>
    <dbReference type="NCBI Taxonomy" id="41880"/>
    <lineage>
        <taxon>Eukaryota</taxon>
        <taxon>Viridiplantae</taxon>
        <taxon>Chlorophyta</taxon>
        <taxon>Pseudoscourfieldiophyceae</taxon>
        <taxon>Pseudoscourfieldiales</taxon>
        <taxon>Pycnococcaceae</taxon>
        <taxon>Pycnococcus</taxon>
    </lineage>
</organism>
<dbReference type="AlphaFoldDB" id="A0A7R9SW83"/>
<dbReference type="SUPFAM" id="SSF54593">
    <property type="entry name" value="Glyoxalase/Bleomycin resistance protein/Dihydroxybiphenyl dioxygenase"/>
    <property type="match status" value="1"/>
</dbReference>
<sequence length="178" mass="19273">MALAGCGARGVGLPPPRLPRSASLRRVSSASCKPSDVSTRFHVAIPVSDLSVAREFYGGTLGLKEGRRSASWQDYDFFGHQLVCHEVPGYNPEASRSAVDGDPVPVPHIGLCLSGEDFGTLTSRIDADAWEVAPRLRFAGQKGEQMCCFLYDPSGNALEFKSMTDDAMLFARYDVDNV</sequence>
<keyword evidence="1" id="KW-0479">Metal-binding</keyword>
<dbReference type="PROSITE" id="PS51819">
    <property type="entry name" value="VOC"/>
    <property type="match status" value="1"/>
</dbReference>
<dbReference type="PANTHER" id="PTHR39434:SF1">
    <property type="entry name" value="VOC DOMAIN-CONTAINING PROTEIN"/>
    <property type="match status" value="1"/>
</dbReference>
<evidence type="ECO:0000259" key="2">
    <source>
        <dbReference type="PROSITE" id="PS51819"/>
    </source>
</evidence>
<dbReference type="GO" id="GO:0046872">
    <property type="term" value="F:metal ion binding"/>
    <property type="evidence" value="ECO:0007669"/>
    <property type="project" value="UniProtKB-KW"/>
</dbReference>
<dbReference type="InterPro" id="IPR018146">
    <property type="entry name" value="Glyoxalase_1_CS"/>
</dbReference>
<name>A0A7R9SW83_9CHLO</name>
<dbReference type="Gene3D" id="3.10.180.10">
    <property type="entry name" value="2,3-Dihydroxybiphenyl 1,2-Dioxygenase, domain 1"/>
    <property type="match status" value="1"/>
</dbReference>
<reference evidence="3" key="1">
    <citation type="submission" date="2021-01" db="EMBL/GenBank/DDBJ databases">
        <authorList>
            <person name="Corre E."/>
            <person name="Pelletier E."/>
            <person name="Niang G."/>
            <person name="Scheremetjew M."/>
            <person name="Finn R."/>
            <person name="Kale V."/>
            <person name="Holt S."/>
            <person name="Cochrane G."/>
            <person name="Meng A."/>
            <person name="Brown T."/>
            <person name="Cohen L."/>
        </authorList>
    </citation>
    <scope>NUCLEOTIDE SEQUENCE</scope>
    <source>
        <strain evidence="3">RCC251</strain>
    </source>
</reference>
<dbReference type="InterPro" id="IPR037523">
    <property type="entry name" value="VOC_core"/>
</dbReference>